<feature type="domain" description="H-type lectin" evidence="2">
    <location>
        <begin position="50"/>
        <end position="114"/>
    </location>
</feature>
<evidence type="ECO:0000256" key="1">
    <source>
        <dbReference type="SAM" id="SignalP"/>
    </source>
</evidence>
<gene>
    <name evidence="3" type="ORF">PSON_ATCC_30995.1.T1550001</name>
</gene>
<name>A0A8S1RE39_9CILI</name>
<keyword evidence="1" id="KW-0732">Signal</keyword>
<dbReference type="Proteomes" id="UP000692954">
    <property type="component" value="Unassembled WGS sequence"/>
</dbReference>
<evidence type="ECO:0000259" key="2">
    <source>
        <dbReference type="Pfam" id="PF09458"/>
    </source>
</evidence>
<reference evidence="3" key="1">
    <citation type="submission" date="2021-01" db="EMBL/GenBank/DDBJ databases">
        <authorList>
            <consortium name="Genoscope - CEA"/>
            <person name="William W."/>
        </authorList>
    </citation>
    <scope>NUCLEOTIDE SEQUENCE</scope>
</reference>
<dbReference type="GO" id="GO:0007155">
    <property type="term" value="P:cell adhesion"/>
    <property type="evidence" value="ECO:0007669"/>
    <property type="project" value="InterPro"/>
</dbReference>
<sequence>MSLFYIIFYLFVVKSEHRYEQGVCSDFNYIYDANLNLFTSLEKFRSKSIFIPFSKKFTKIPDVYLNIIWLDFYLGFPQGYSLTLTDITIDGFTANVVCESTLRFYGIMFNWFAFNDDRVQVINNFNITNPNSQYIHAYQKKYCKIDVAISNFVSYYAEGNQFNEVTELTLTSETVKIGLHTINLKQIGYQILLSTSDLFLVGPTIINTSPIGSSQEVIFPTGWVSKNCYFNLLGFQYVINTPNLRLQVVNTFTPQVTLGIYTWSDSVIQQLQHNYYCFKDGYFSLVNLESMSEVKFYDATNSIETHIEVQEINYSQNQILEEVITVPYNKQYITFIYYWKCIANEKLNIQIFCNEDWCKFRQIQCVTNKINIVRLNPRFLIITTSDQLIKITQTAVSFTATQTLNDQSQFQQILFKVEMIQ</sequence>
<dbReference type="InterPro" id="IPR019019">
    <property type="entry name" value="H-type_lectin_domain"/>
</dbReference>
<dbReference type="Pfam" id="PF09458">
    <property type="entry name" value="H_lectin"/>
    <property type="match status" value="1"/>
</dbReference>
<evidence type="ECO:0000313" key="4">
    <source>
        <dbReference type="Proteomes" id="UP000692954"/>
    </source>
</evidence>
<dbReference type="GO" id="GO:0030246">
    <property type="term" value="F:carbohydrate binding"/>
    <property type="evidence" value="ECO:0007669"/>
    <property type="project" value="InterPro"/>
</dbReference>
<accession>A0A8S1RE39</accession>
<keyword evidence="4" id="KW-1185">Reference proteome</keyword>
<protein>
    <recommendedName>
        <fullName evidence="2">H-type lectin domain-containing protein</fullName>
    </recommendedName>
</protein>
<feature type="signal peptide" evidence="1">
    <location>
        <begin position="1"/>
        <end position="15"/>
    </location>
</feature>
<dbReference type="AlphaFoldDB" id="A0A8S1RE39"/>
<organism evidence="3 4">
    <name type="scientific">Paramecium sonneborni</name>
    <dbReference type="NCBI Taxonomy" id="65129"/>
    <lineage>
        <taxon>Eukaryota</taxon>
        <taxon>Sar</taxon>
        <taxon>Alveolata</taxon>
        <taxon>Ciliophora</taxon>
        <taxon>Intramacronucleata</taxon>
        <taxon>Oligohymenophorea</taxon>
        <taxon>Peniculida</taxon>
        <taxon>Parameciidae</taxon>
        <taxon>Paramecium</taxon>
    </lineage>
</organism>
<feature type="chain" id="PRO_5035862410" description="H-type lectin domain-containing protein" evidence="1">
    <location>
        <begin position="16"/>
        <end position="421"/>
    </location>
</feature>
<dbReference type="EMBL" id="CAJJDN010000155">
    <property type="protein sequence ID" value="CAD8124925.1"/>
    <property type="molecule type" value="Genomic_DNA"/>
</dbReference>
<proteinExistence type="predicted"/>
<comment type="caution">
    <text evidence="3">The sequence shown here is derived from an EMBL/GenBank/DDBJ whole genome shotgun (WGS) entry which is preliminary data.</text>
</comment>
<evidence type="ECO:0000313" key="3">
    <source>
        <dbReference type="EMBL" id="CAD8124925.1"/>
    </source>
</evidence>
<dbReference type="OrthoDB" id="304609at2759"/>